<dbReference type="Proteomes" id="UP000036395">
    <property type="component" value="Unassembled WGS sequence"/>
</dbReference>
<comment type="caution">
    <text evidence="1">The sequence shown here is derived from an EMBL/GenBank/DDBJ whole genome shotgun (WGS) entry which is preliminary data.</text>
</comment>
<gene>
    <name evidence="2" type="ORF">SAMN04490203_3037</name>
    <name evidence="1" type="ORF">TU78_18845</name>
</gene>
<dbReference type="EMBL" id="JYLA01000008">
    <property type="protein sequence ID" value="KMM83246.1"/>
    <property type="molecule type" value="Genomic_DNA"/>
</dbReference>
<dbReference type="RefSeq" id="WP_048383117.1">
    <property type="nucleotide sequence ID" value="NZ_FNRS01000001.1"/>
</dbReference>
<reference evidence="2 4" key="2">
    <citation type="submission" date="2016-10" db="EMBL/GenBank/DDBJ databases">
        <authorList>
            <person name="Varghese N."/>
            <person name="Submissions S."/>
        </authorList>
    </citation>
    <scope>NUCLEOTIDE SEQUENCE [LARGE SCALE GENOMIC DNA]</scope>
    <source>
        <strain evidence="2 4">BS3652</strain>
    </source>
</reference>
<keyword evidence="4" id="KW-1185">Reference proteome</keyword>
<dbReference type="STRING" id="47884.SAMN04490203_3037"/>
<reference evidence="1 3" key="1">
    <citation type="submission" date="2015-02" db="EMBL/GenBank/DDBJ databases">
        <title>Pseudomonas helleri sp. nov. and Pseudomonas weihenstephanensis sp. nov., isolated from raw cows milk.</title>
        <authorList>
            <person name="von Neubeck M."/>
            <person name="Huptas C."/>
            <person name="Wenning M."/>
            <person name="Scherer S."/>
        </authorList>
    </citation>
    <scope>NUCLEOTIDE SEQUENCE [LARGE SCALE GENOMIC DNA]</scope>
    <source>
        <strain evidence="1 3">DSM 21104</strain>
    </source>
</reference>
<protein>
    <submittedName>
        <fullName evidence="1">Uncharacterized protein</fullName>
    </submittedName>
</protein>
<organism evidence="1 3">
    <name type="scientific">Pseudomonas taetrolens</name>
    <dbReference type="NCBI Taxonomy" id="47884"/>
    <lineage>
        <taxon>Bacteria</taxon>
        <taxon>Pseudomonadati</taxon>
        <taxon>Pseudomonadota</taxon>
        <taxon>Gammaproteobacteria</taxon>
        <taxon>Pseudomonadales</taxon>
        <taxon>Pseudomonadaceae</taxon>
        <taxon>Pseudomonas</taxon>
    </lineage>
</organism>
<sequence length="384" mass="43282">MIIEDVRREVSEGSVSLKAHVRFHSAERESIELYYTFFGAEEGHVDDTADAFAAACLIKSMRVDEPLEIASPISNRLHVMLPRIRDIYHTWWPALFKRVPIRTVPRSELPAAPQKTTATFFSGGVDSFYSLLKHHEEGAAAGRPLTYLVFMRGVETPIETTVGVEESEDWVRSVADELGVKTIFGITNVRTHVMSNWEKFDHGSALASIGLCLSPVIGHMCIPSAFSYAHQVPHGSSPLVDEMFSNEQMFIFHDGSEVTRPEKVASIIRWNKALGLRYLRVCLGNFGGAYNCGRCRKCVRTAIPLKVLGVLAEAQTFLYKDDAHWEAILAKDHLELLRENHEFARREGTDINLTRMLNKALRKQQFEHAVDEMQRLALGKVTTK</sequence>
<dbReference type="PATRIC" id="fig|47884.3.peg.4268"/>
<evidence type="ECO:0000313" key="3">
    <source>
        <dbReference type="Proteomes" id="UP000036395"/>
    </source>
</evidence>
<proteinExistence type="predicted"/>
<evidence type="ECO:0000313" key="2">
    <source>
        <dbReference type="EMBL" id="SEC74803.1"/>
    </source>
</evidence>
<dbReference type="OrthoDB" id="5413327at2"/>
<name>A0A0J6GEQ8_PSETA</name>
<dbReference type="AlphaFoldDB" id="A0A0J6GEQ8"/>
<evidence type="ECO:0000313" key="1">
    <source>
        <dbReference type="EMBL" id="KMM83246.1"/>
    </source>
</evidence>
<accession>A0A0J6GEQ8</accession>
<dbReference type="EMBL" id="FNRS01000001">
    <property type="protein sequence ID" value="SEC74803.1"/>
    <property type="molecule type" value="Genomic_DNA"/>
</dbReference>
<evidence type="ECO:0000313" key="4">
    <source>
        <dbReference type="Proteomes" id="UP000183155"/>
    </source>
</evidence>
<dbReference type="Proteomes" id="UP000183155">
    <property type="component" value="Unassembled WGS sequence"/>
</dbReference>